<keyword evidence="2" id="KW-1185">Reference proteome</keyword>
<gene>
    <name evidence="1" type="ORF">GCM10009839_58770</name>
</gene>
<proteinExistence type="predicted"/>
<evidence type="ECO:0008006" key="3">
    <source>
        <dbReference type="Google" id="ProtNLM"/>
    </source>
</evidence>
<sequence>MNVDVAFVGADKDRLKKSLGGSLDPTEIAELIAAVGAQQMLDQATGKVMLTSLTELRAHAVFLLLKLGLPEKDLETVAATTFKIPTSSARRLIEISFARFDSDLQPVIQQAAKATLAGADKGEGGKVIEWKILASSALIRKWIQRQLDGTSYENPRRPGRGSMMTLSDRTYQYLKKCAA</sequence>
<name>A0ABN2UZ68_9ACTN</name>
<evidence type="ECO:0000313" key="1">
    <source>
        <dbReference type="EMBL" id="GAA2046564.1"/>
    </source>
</evidence>
<dbReference type="RefSeq" id="WP_344668913.1">
    <property type="nucleotide sequence ID" value="NZ_BAAAQN010000041.1"/>
</dbReference>
<evidence type="ECO:0000313" key="2">
    <source>
        <dbReference type="Proteomes" id="UP001500751"/>
    </source>
</evidence>
<protein>
    <recommendedName>
        <fullName evidence="3">DUF222 domain-containing protein</fullName>
    </recommendedName>
</protein>
<dbReference type="Proteomes" id="UP001500751">
    <property type="component" value="Unassembled WGS sequence"/>
</dbReference>
<reference evidence="1 2" key="1">
    <citation type="journal article" date="2019" name="Int. J. Syst. Evol. Microbiol.">
        <title>The Global Catalogue of Microorganisms (GCM) 10K type strain sequencing project: providing services to taxonomists for standard genome sequencing and annotation.</title>
        <authorList>
            <consortium name="The Broad Institute Genomics Platform"/>
            <consortium name="The Broad Institute Genome Sequencing Center for Infectious Disease"/>
            <person name="Wu L."/>
            <person name="Ma J."/>
        </authorList>
    </citation>
    <scope>NUCLEOTIDE SEQUENCE [LARGE SCALE GENOMIC DNA]</scope>
    <source>
        <strain evidence="1 2">JCM 16014</strain>
    </source>
</reference>
<comment type="caution">
    <text evidence="1">The sequence shown here is derived from an EMBL/GenBank/DDBJ whole genome shotgun (WGS) entry which is preliminary data.</text>
</comment>
<accession>A0ABN2UZ68</accession>
<organism evidence="1 2">
    <name type="scientific">Catenulispora yoronensis</name>
    <dbReference type="NCBI Taxonomy" id="450799"/>
    <lineage>
        <taxon>Bacteria</taxon>
        <taxon>Bacillati</taxon>
        <taxon>Actinomycetota</taxon>
        <taxon>Actinomycetes</taxon>
        <taxon>Catenulisporales</taxon>
        <taxon>Catenulisporaceae</taxon>
        <taxon>Catenulispora</taxon>
    </lineage>
</organism>
<dbReference type="EMBL" id="BAAAQN010000041">
    <property type="protein sequence ID" value="GAA2046564.1"/>
    <property type="molecule type" value="Genomic_DNA"/>
</dbReference>